<accession>A0A3D9T783</accession>
<dbReference type="EMBL" id="QTTT01000001">
    <property type="protein sequence ID" value="REF00535.1"/>
    <property type="molecule type" value="Genomic_DNA"/>
</dbReference>
<comment type="caution">
    <text evidence="2">The sequence shown here is derived from an EMBL/GenBank/DDBJ whole genome shotgun (WGS) entry which is preliminary data.</text>
</comment>
<sequence>MLKSLKPAILQSVLLGALPGEFEPGRQGPGEPSFEELLAATARSVVHLEARDTYDPTDPAYLKWLKDGEATYDWITLIGSAVERGVRFRRLRIVSEPLSDYIRWEHAISHGNVKAGDELRWLPRHLAFDLPHPVADFFMWDQRLVAYNFTAGNGVDTGRMEYVADPRKIVPVGGMFEMLWERGIPHADYEPA</sequence>
<dbReference type="OrthoDB" id="4562627at2"/>
<evidence type="ECO:0000259" key="1">
    <source>
        <dbReference type="Pfam" id="PF21806"/>
    </source>
</evidence>
<dbReference type="Pfam" id="PF21806">
    <property type="entry name" value="DUF6879"/>
    <property type="match status" value="1"/>
</dbReference>
<gene>
    <name evidence="2" type="ORF">DFJ69_6082</name>
</gene>
<evidence type="ECO:0000313" key="2">
    <source>
        <dbReference type="EMBL" id="REF00535.1"/>
    </source>
</evidence>
<reference evidence="2 3" key="1">
    <citation type="submission" date="2018-08" db="EMBL/GenBank/DDBJ databases">
        <title>Sequencing the genomes of 1000 actinobacteria strains.</title>
        <authorList>
            <person name="Klenk H.-P."/>
        </authorList>
    </citation>
    <scope>NUCLEOTIDE SEQUENCE [LARGE SCALE GENOMIC DNA]</scope>
    <source>
        <strain evidence="2 3">DSM 43927</strain>
    </source>
</reference>
<dbReference type="AlphaFoldDB" id="A0A3D9T783"/>
<evidence type="ECO:0000313" key="3">
    <source>
        <dbReference type="Proteomes" id="UP000256661"/>
    </source>
</evidence>
<feature type="domain" description="DUF6879" evidence="1">
    <location>
        <begin position="33"/>
        <end position="190"/>
    </location>
</feature>
<dbReference type="Proteomes" id="UP000256661">
    <property type="component" value="Unassembled WGS sequence"/>
</dbReference>
<keyword evidence="3" id="KW-1185">Reference proteome</keyword>
<dbReference type="InterPro" id="IPR049244">
    <property type="entry name" value="DUF6879"/>
</dbReference>
<name>A0A3D9T783_9ACTN</name>
<organism evidence="2 3">
    <name type="scientific">Thermomonospora umbrina</name>
    <dbReference type="NCBI Taxonomy" id="111806"/>
    <lineage>
        <taxon>Bacteria</taxon>
        <taxon>Bacillati</taxon>
        <taxon>Actinomycetota</taxon>
        <taxon>Actinomycetes</taxon>
        <taxon>Streptosporangiales</taxon>
        <taxon>Thermomonosporaceae</taxon>
        <taxon>Thermomonospora</taxon>
    </lineage>
</organism>
<protein>
    <recommendedName>
        <fullName evidence="1">DUF6879 domain-containing protein</fullName>
    </recommendedName>
</protein>
<dbReference type="RefSeq" id="WP_147312478.1">
    <property type="nucleotide sequence ID" value="NZ_QTTT01000001.1"/>
</dbReference>
<proteinExistence type="predicted"/>